<dbReference type="EMBL" id="JAIPUX010005290">
    <property type="protein sequence ID" value="KAH0615707.1"/>
    <property type="molecule type" value="Genomic_DNA"/>
</dbReference>
<evidence type="ECO:0000313" key="2">
    <source>
        <dbReference type="EMBL" id="KAH0615707.1"/>
    </source>
</evidence>
<dbReference type="PANTHER" id="PTHR16120">
    <property type="entry name" value="AP-5 COMPLEX SUBUNIT SIGMA-1"/>
    <property type="match status" value="1"/>
</dbReference>
<accession>A0ABQ7SEJ2</accession>
<evidence type="ECO:0000256" key="1">
    <source>
        <dbReference type="SAM" id="MobiDB-lite"/>
    </source>
</evidence>
<dbReference type="Proteomes" id="UP000826234">
    <property type="component" value="Unassembled WGS sequence"/>
</dbReference>
<dbReference type="Pfam" id="PF15001">
    <property type="entry name" value="AP-5_subunit_s1"/>
    <property type="match status" value="1"/>
</dbReference>
<sequence length="178" mass="20072">MYQQASGKSHSEHLIQLPDESVSLQDAPSAVFRLPPGDPFSEDKTVLWLGVQSLGFALVCDPHENLTLAESTLRLLVRSLLDHLKLLSSGSDILLKADRTEVILGKFLPHGQLLFLNDHETDPKRLPAGLSQKILLHQGKRENEKENEKEKKKRSFMNFHAPEGFRNGRPHLKFGLRP</sequence>
<protein>
    <recommendedName>
        <fullName evidence="4">Adaptor related protein complex 5 subunit sigma 1</fullName>
    </recommendedName>
</protein>
<evidence type="ECO:0000313" key="3">
    <source>
        <dbReference type="Proteomes" id="UP000826234"/>
    </source>
</evidence>
<feature type="compositionally biased region" description="Basic and acidic residues" evidence="1">
    <location>
        <begin position="139"/>
        <end position="150"/>
    </location>
</feature>
<dbReference type="InterPro" id="IPR029392">
    <property type="entry name" value="AP-5_subunit_s1"/>
</dbReference>
<keyword evidence="3" id="KW-1185">Reference proteome</keyword>
<name>A0ABQ7SEJ2_PHRPL</name>
<feature type="compositionally biased region" description="Basic residues" evidence="1">
    <location>
        <begin position="168"/>
        <end position="178"/>
    </location>
</feature>
<dbReference type="PANTHER" id="PTHR16120:SF0">
    <property type="entry name" value="AP-5 COMPLEX SUBUNIT SIGMA-1"/>
    <property type="match status" value="1"/>
</dbReference>
<organism evidence="2 3">
    <name type="scientific">Phrynosoma platyrhinos</name>
    <name type="common">Desert horned lizard</name>
    <dbReference type="NCBI Taxonomy" id="52577"/>
    <lineage>
        <taxon>Eukaryota</taxon>
        <taxon>Metazoa</taxon>
        <taxon>Chordata</taxon>
        <taxon>Craniata</taxon>
        <taxon>Vertebrata</taxon>
        <taxon>Euteleostomi</taxon>
        <taxon>Lepidosauria</taxon>
        <taxon>Squamata</taxon>
        <taxon>Bifurcata</taxon>
        <taxon>Unidentata</taxon>
        <taxon>Episquamata</taxon>
        <taxon>Toxicofera</taxon>
        <taxon>Iguania</taxon>
        <taxon>Phrynosomatidae</taxon>
        <taxon>Phrynosomatinae</taxon>
        <taxon>Phrynosoma</taxon>
    </lineage>
</organism>
<gene>
    <name evidence="2" type="ORF">JD844_026050</name>
</gene>
<proteinExistence type="predicted"/>
<feature type="region of interest" description="Disordered" evidence="1">
    <location>
        <begin position="139"/>
        <end position="178"/>
    </location>
</feature>
<reference evidence="2 3" key="1">
    <citation type="journal article" date="2022" name="Gigascience">
        <title>A chromosome-level genome assembly and annotation of the desert horned lizard, Phrynosoma platyrhinos, provides insight into chromosomal rearrangements among reptiles.</title>
        <authorList>
            <person name="Koochekian N."/>
            <person name="Ascanio A."/>
            <person name="Farleigh K."/>
            <person name="Card D.C."/>
            <person name="Schield D.R."/>
            <person name="Castoe T.A."/>
            <person name="Jezkova T."/>
        </authorList>
    </citation>
    <scope>NUCLEOTIDE SEQUENCE [LARGE SCALE GENOMIC DNA]</scope>
    <source>
        <strain evidence="2">NK-2021</strain>
    </source>
</reference>
<evidence type="ECO:0008006" key="4">
    <source>
        <dbReference type="Google" id="ProtNLM"/>
    </source>
</evidence>
<comment type="caution">
    <text evidence="2">The sequence shown here is derived from an EMBL/GenBank/DDBJ whole genome shotgun (WGS) entry which is preliminary data.</text>
</comment>